<evidence type="ECO:0000313" key="1">
    <source>
        <dbReference type="EMBL" id="ATU84246.1"/>
    </source>
</evidence>
<name>A0A2D3I759_9VIRU</name>
<dbReference type="Proteomes" id="UP000267516">
    <property type="component" value="Segment"/>
</dbReference>
<proteinExistence type="predicted"/>
<accession>A0A2D3I759</accession>
<dbReference type="EMBL" id="MF768985">
    <property type="protein sequence ID" value="ATU84246.1"/>
    <property type="molecule type" value="Genomic_DNA"/>
</dbReference>
<sequence>MRTYYILCFLASRCLLRREYVELLLGDNFIHFRSGRSSTRIYNRVICQYRNYIRPCISS</sequence>
<protein>
    <submittedName>
        <fullName evidence="1">ORF1166</fullName>
    </submittedName>
</protein>
<reference evidence="1" key="1">
    <citation type="journal article" date="2018" name="Aquaculture">
        <title>Complete genome sequence of a white spot syndrome virus associated with a disease incursion in Australia.</title>
        <authorList>
            <person name="Oakey J."/>
            <person name="Smith C.S."/>
        </authorList>
    </citation>
    <scope>NUCLEOTIDE SEQUENCE [LARGE SCALE GENOMIC DNA]</scope>
    <source>
        <strain evidence="1">WSSV-AU</strain>
    </source>
</reference>
<organism evidence="1">
    <name type="scientific">White spot syndrome virus</name>
    <dbReference type="NCBI Taxonomy" id="342409"/>
    <lineage>
        <taxon>Viruses</taxon>
        <taxon>Viruses incertae sedis</taxon>
        <taxon>Naldaviricetes</taxon>
        <taxon>Nimaviridae</taxon>
        <taxon>Whispovirus</taxon>
    </lineage>
</organism>